<evidence type="ECO:0000256" key="2">
    <source>
        <dbReference type="ARBA" id="ARBA00022553"/>
    </source>
</evidence>
<dbReference type="PANTHER" id="PTHR48111">
    <property type="entry name" value="REGULATOR OF RPOS"/>
    <property type="match status" value="1"/>
</dbReference>
<comment type="function">
    <text evidence="7">May play the central regulatory role in sporulation. It may be an element of the effector pathway responsible for the activation of sporulation genes in response to nutritional stress. Spo0A may act in concert with spo0H (a sigma factor) to control the expression of some genes that are critical to the sporulation process.</text>
</comment>
<dbReference type="SMART" id="SM00862">
    <property type="entry name" value="Trans_reg_C"/>
    <property type="match status" value="1"/>
</dbReference>
<proteinExistence type="predicted"/>
<dbReference type="Pfam" id="PF00072">
    <property type="entry name" value="Response_reg"/>
    <property type="match status" value="1"/>
</dbReference>
<comment type="caution">
    <text evidence="12">The sequence shown here is derived from an EMBL/GenBank/DDBJ whole genome shotgun (WGS) entry which is preliminary data.</text>
</comment>
<keyword evidence="5 9" id="KW-0238">DNA-binding</keyword>
<sequence length="228" mass="25863">MAERILLVEDEEKLARMVELELRYEGYEVEKAFDGRTGLERALSGSFDLVLLDIMLPALSGMEVLRRLRRENDTLPVIMLTARDTVVDKVSGLDSGADDYITKPFAIEELLARIRAALRKRTAAAPPSNTLRVGGLVLDVDRHCVTVQGTVVELTRREFDLLHYLLENKEKVVSRESLLDHVWGFDYAGETNAVDVYIRFLRAKLEEPFGEKFIHTVRGVGYVIREQG</sequence>
<dbReference type="Gene3D" id="1.10.10.10">
    <property type="entry name" value="Winged helix-like DNA-binding domain superfamily/Winged helix DNA-binding domain"/>
    <property type="match status" value="1"/>
</dbReference>
<dbReference type="EMBL" id="DXDX01000186">
    <property type="protein sequence ID" value="HIY22268.1"/>
    <property type="molecule type" value="Genomic_DNA"/>
</dbReference>
<dbReference type="InterPro" id="IPR011006">
    <property type="entry name" value="CheY-like_superfamily"/>
</dbReference>
<dbReference type="PROSITE" id="PS51755">
    <property type="entry name" value="OMPR_PHOB"/>
    <property type="match status" value="1"/>
</dbReference>
<keyword evidence="4" id="KW-0805">Transcription regulation</keyword>
<name>A0A9D1YA26_9FIRM</name>
<evidence type="ECO:0000256" key="1">
    <source>
        <dbReference type="ARBA" id="ARBA00018672"/>
    </source>
</evidence>
<dbReference type="Pfam" id="PF00486">
    <property type="entry name" value="Trans_reg_C"/>
    <property type="match status" value="1"/>
</dbReference>
<dbReference type="InterPro" id="IPR016032">
    <property type="entry name" value="Sig_transdc_resp-reg_C-effctor"/>
</dbReference>
<evidence type="ECO:0000256" key="6">
    <source>
        <dbReference type="ARBA" id="ARBA00023163"/>
    </source>
</evidence>
<dbReference type="InterPro" id="IPR039420">
    <property type="entry name" value="WalR-like"/>
</dbReference>
<feature type="domain" description="Response regulatory" evidence="10">
    <location>
        <begin position="4"/>
        <end position="118"/>
    </location>
</feature>
<evidence type="ECO:0000256" key="5">
    <source>
        <dbReference type="ARBA" id="ARBA00023125"/>
    </source>
</evidence>
<protein>
    <recommendedName>
        <fullName evidence="1">Stage 0 sporulation protein A homolog</fullName>
    </recommendedName>
</protein>
<dbReference type="SMART" id="SM00448">
    <property type="entry name" value="REC"/>
    <property type="match status" value="1"/>
</dbReference>
<reference evidence="12" key="2">
    <citation type="submission" date="2021-04" db="EMBL/GenBank/DDBJ databases">
        <authorList>
            <person name="Gilroy R."/>
        </authorList>
    </citation>
    <scope>NUCLEOTIDE SEQUENCE</scope>
    <source>
        <strain evidence="12">ChiBcec16_6824</strain>
    </source>
</reference>
<evidence type="ECO:0000259" key="11">
    <source>
        <dbReference type="PROSITE" id="PS51755"/>
    </source>
</evidence>
<dbReference type="CDD" id="cd00383">
    <property type="entry name" value="trans_reg_C"/>
    <property type="match status" value="1"/>
</dbReference>
<evidence type="ECO:0000256" key="9">
    <source>
        <dbReference type="PROSITE-ProRule" id="PRU01091"/>
    </source>
</evidence>
<dbReference type="Gene3D" id="6.10.250.690">
    <property type="match status" value="1"/>
</dbReference>
<dbReference type="InterPro" id="IPR001789">
    <property type="entry name" value="Sig_transdc_resp-reg_receiver"/>
</dbReference>
<keyword evidence="2 8" id="KW-0597">Phosphoprotein</keyword>
<dbReference type="InterPro" id="IPR036388">
    <property type="entry name" value="WH-like_DNA-bd_sf"/>
</dbReference>
<organism evidence="12 13">
    <name type="scientific">Candidatus Flavonifractor merdigallinarum</name>
    <dbReference type="NCBI Taxonomy" id="2838589"/>
    <lineage>
        <taxon>Bacteria</taxon>
        <taxon>Bacillati</taxon>
        <taxon>Bacillota</taxon>
        <taxon>Clostridia</taxon>
        <taxon>Eubacteriales</taxon>
        <taxon>Oscillospiraceae</taxon>
        <taxon>Flavonifractor</taxon>
    </lineage>
</organism>
<keyword evidence="3" id="KW-0902">Two-component regulatory system</keyword>
<dbReference type="PROSITE" id="PS50110">
    <property type="entry name" value="RESPONSE_REGULATORY"/>
    <property type="match status" value="1"/>
</dbReference>
<evidence type="ECO:0000256" key="8">
    <source>
        <dbReference type="PROSITE-ProRule" id="PRU00169"/>
    </source>
</evidence>
<evidence type="ECO:0000256" key="7">
    <source>
        <dbReference type="ARBA" id="ARBA00024867"/>
    </source>
</evidence>
<gene>
    <name evidence="12" type="ORF">H9841_10280</name>
</gene>
<dbReference type="InterPro" id="IPR001867">
    <property type="entry name" value="OmpR/PhoB-type_DNA-bd"/>
</dbReference>
<dbReference type="GO" id="GO:0000976">
    <property type="term" value="F:transcription cis-regulatory region binding"/>
    <property type="evidence" value="ECO:0007669"/>
    <property type="project" value="TreeGrafter"/>
</dbReference>
<dbReference type="FunFam" id="3.40.50.2300:FF:000001">
    <property type="entry name" value="DNA-binding response regulator PhoB"/>
    <property type="match status" value="1"/>
</dbReference>
<feature type="modified residue" description="4-aspartylphosphate" evidence="8">
    <location>
        <position position="53"/>
    </location>
</feature>
<dbReference type="SUPFAM" id="SSF52172">
    <property type="entry name" value="CheY-like"/>
    <property type="match status" value="1"/>
</dbReference>
<dbReference type="FunFam" id="1.10.10.10:FF:000005">
    <property type="entry name" value="Two-component system response regulator"/>
    <property type="match status" value="1"/>
</dbReference>
<dbReference type="SUPFAM" id="SSF46894">
    <property type="entry name" value="C-terminal effector domain of the bipartite response regulators"/>
    <property type="match status" value="1"/>
</dbReference>
<dbReference type="AlphaFoldDB" id="A0A9D1YA26"/>
<dbReference type="PANTHER" id="PTHR48111:SF22">
    <property type="entry name" value="REGULATOR OF RPOS"/>
    <property type="match status" value="1"/>
</dbReference>
<evidence type="ECO:0000313" key="13">
    <source>
        <dbReference type="Proteomes" id="UP000823868"/>
    </source>
</evidence>
<evidence type="ECO:0000256" key="3">
    <source>
        <dbReference type="ARBA" id="ARBA00023012"/>
    </source>
</evidence>
<evidence type="ECO:0000256" key="4">
    <source>
        <dbReference type="ARBA" id="ARBA00023015"/>
    </source>
</evidence>
<dbReference type="Proteomes" id="UP000823868">
    <property type="component" value="Unassembled WGS sequence"/>
</dbReference>
<evidence type="ECO:0000313" key="12">
    <source>
        <dbReference type="EMBL" id="HIY22268.1"/>
    </source>
</evidence>
<reference evidence="12" key="1">
    <citation type="journal article" date="2021" name="PeerJ">
        <title>Extensive microbial diversity within the chicken gut microbiome revealed by metagenomics and culture.</title>
        <authorList>
            <person name="Gilroy R."/>
            <person name="Ravi A."/>
            <person name="Getino M."/>
            <person name="Pursley I."/>
            <person name="Horton D.L."/>
            <person name="Alikhan N.F."/>
            <person name="Baker D."/>
            <person name="Gharbi K."/>
            <person name="Hall N."/>
            <person name="Watson M."/>
            <person name="Adriaenssens E.M."/>
            <person name="Foster-Nyarko E."/>
            <person name="Jarju S."/>
            <person name="Secka A."/>
            <person name="Antonio M."/>
            <person name="Oren A."/>
            <person name="Chaudhuri R.R."/>
            <person name="La Ragione R."/>
            <person name="Hildebrand F."/>
            <person name="Pallen M.J."/>
        </authorList>
    </citation>
    <scope>NUCLEOTIDE SEQUENCE</scope>
    <source>
        <strain evidence="12">ChiBcec16_6824</strain>
    </source>
</reference>
<feature type="domain" description="OmpR/PhoB-type" evidence="11">
    <location>
        <begin position="128"/>
        <end position="226"/>
    </location>
</feature>
<dbReference type="GO" id="GO:0005829">
    <property type="term" value="C:cytosol"/>
    <property type="evidence" value="ECO:0007669"/>
    <property type="project" value="TreeGrafter"/>
</dbReference>
<feature type="DNA-binding region" description="OmpR/PhoB-type" evidence="9">
    <location>
        <begin position="128"/>
        <end position="226"/>
    </location>
</feature>
<dbReference type="GO" id="GO:0006355">
    <property type="term" value="P:regulation of DNA-templated transcription"/>
    <property type="evidence" value="ECO:0007669"/>
    <property type="project" value="InterPro"/>
</dbReference>
<keyword evidence="6" id="KW-0804">Transcription</keyword>
<dbReference type="GO" id="GO:0032993">
    <property type="term" value="C:protein-DNA complex"/>
    <property type="evidence" value="ECO:0007669"/>
    <property type="project" value="TreeGrafter"/>
</dbReference>
<dbReference type="GO" id="GO:0000156">
    <property type="term" value="F:phosphorelay response regulator activity"/>
    <property type="evidence" value="ECO:0007669"/>
    <property type="project" value="TreeGrafter"/>
</dbReference>
<dbReference type="Gene3D" id="3.40.50.2300">
    <property type="match status" value="1"/>
</dbReference>
<accession>A0A9D1YA26</accession>
<evidence type="ECO:0000259" key="10">
    <source>
        <dbReference type="PROSITE" id="PS50110"/>
    </source>
</evidence>